<dbReference type="InterPro" id="IPR002138">
    <property type="entry name" value="Pept_C14_p10"/>
</dbReference>
<dbReference type="InterPro" id="IPR056259">
    <property type="entry name" value="Dredd_N"/>
</dbReference>
<sequence>LNSSINAMEKNNLKYVEQELSYREIVSLSFLLFGDDEKNRLYVQQRLLILLNSEIKDWQILQHFADKREKWKEPMLEALAIIRANKVLRKWGFDATQLRDIFLPHVPGLSTHINPILKALYYLAENLKLSESGKLISFVNENFDDLSEVTSDNPMFLEIPMLNWISKSLLKVGTWHRNGVTDEANVDILIQFLKENNFINLNETLIEIVDKFNSNLNSRPKNITTDRLISQNDANTSMVSQNMGPTTSQKAKINKKPYKVVKEMAGFILIINQEKFTREQDPNLQHLLPVEILKTRTGTNKDRDALKDAFLPHGYIPIVIENKDHTIVKRTIKEIVARSIAYDSLIVCILSHGSDGVVYAANSIPIEIKEIKNMITMDDALLRKPKVLLIQACQGTELQRARQVPEEMLEHDGPISVASCLDWLLLQSTVSGFASIRHREHGSWFIQTVCECIKKYGDSMHMEEMFTSVICEVSEKRGGDSVTCMVPQKESTLRYDFYLPKK</sequence>
<organism evidence="6">
    <name type="scientific">Tabanus bromius</name>
    <name type="common">Band-eyed brown horse fly</name>
    <dbReference type="NCBI Taxonomy" id="304241"/>
    <lineage>
        <taxon>Eukaryota</taxon>
        <taxon>Metazoa</taxon>
        <taxon>Ecdysozoa</taxon>
        <taxon>Arthropoda</taxon>
        <taxon>Hexapoda</taxon>
        <taxon>Insecta</taxon>
        <taxon>Pterygota</taxon>
        <taxon>Neoptera</taxon>
        <taxon>Endopterygota</taxon>
        <taxon>Diptera</taxon>
        <taxon>Brachycera</taxon>
        <taxon>Tabanomorpha</taxon>
        <taxon>Tabanoidea</taxon>
        <taxon>Tabanidae</taxon>
        <taxon>Tabanus</taxon>
    </lineage>
</organism>
<dbReference type="InterPro" id="IPR029030">
    <property type="entry name" value="Caspase-like_dom_sf"/>
</dbReference>
<dbReference type="InterPro" id="IPR001309">
    <property type="entry name" value="Pept_C14_p20"/>
</dbReference>
<evidence type="ECO:0000256" key="3">
    <source>
        <dbReference type="RuleBase" id="RU003971"/>
    </source>
</evidence>
<dbReference type="GO" id="GO:0051604">
    <property type="term" value="P:protein maturation"/>
    <property type="evidence" value="ECO:0007669"/>
    <property type="project" value="UniProtKB-ARBA"/>
</dbReference>
<evidence type="ECO:0000259" key="5">
    <source>
        <dbReference type="PROSITE" id="PS50208"/>
    </source>
</evidence>
<dbReference type="InterPro" id="IPR056260">
    <property type="entry name" value="Dredd_2nd"/>
</dbReference>
<keyword evidence="2" id="KW-0053">Apoptosis</keyword>
<dbReference type="Gene3D" id="3.40.50.1460">
    <property type="match status" value="1"/>
</dbReference>
<feature type="domain" description="Caspase family p10" evidence="4">
    <location>
        <begin position="422"/>
        <end position="501"/>
    </location>
</feature>
<dbReference type="SMART" id="SM00115">
    <property type="entry name" value="CASc"/>
    <property type="match status" value="1"/>
</dbReference>
<evidence type="ECO:0000313" key="6">
    <source>
        <dbReference type="EMBL" id="JAI15175.1"/>
    </source>
</evidence>
<dbReference type="SUPFAM" id="SSF52129">
    <property type="entry name" value="Caspase-like"/>
    <property type="match status" value="1"/>
</dbReference>
<evidence type="ECO:0000256" key="1">
    <source>
        <dbReference type="ARBA" id="ARBA00010134"/>
    </source>
</evidence>
<dbReference type="Pfam" id="PF23724">
    <property type="entry name" value="Dredd_2nd"/>
    <property type="match status" value="1"/>
</dbReference>
<dbReference type="Pfam" id="PF23725">
    <property type="entry name" value="Dredd_N"/>
    <property type="match status" value="1"/>
</dbReference>
<dbReference type="InterPro" id="IPR011600">
    <property type="entry name" value="Pept_C14_caspase"/>
</dbReference>
<dbReference type="GO" id="GO:0004197">
    <property type="term" value="F:cysteine-type endopeptidase activity"/>
    <property type="evidence" value="ECO:0007669"/>
    <property type="project" value="InterPro"/>
</dbReference>
<dbReference type="GO" id="GO:0043067">
    <property type="term" value="P:regulation of programmed cell death"/>
    <property type="evidence" value="ECO:0007669"/>
    <property type="project" value="UniProtKB-ARBA"/>
</dbReference>
<dbReference type="PANTHER" id="PTHR48169:SF7">
    <property type="entry name" value="CASPASE 10"/>
    <property type="match status" value="1"/>
</dbReference>
<dbReference type="PANTHER" id="PTHR48169">
    <property type="entry name" value="DED DOMAIN-CONTAINING PROTEIN"/>
    <property type="match status" value="1"/>
</dbReference>
<dbReference type="PROSITE" id="PS50207">
    <property type="entry name" value="CASPASE_P10"/>
    <property type="match status" value="1"/>
</dbReference>
<evidence type="ECO:0000259" key="4">
    <source>
        <dbReference type="PROSITE" id="PS50207"/>
    </source>
</evidence>
<dbReference type="GO" id="GO:0005737">
    <property type="term" value="C:cytoplasm"/>
    <property type="evidence" value="ECO:0007669"/>
    <property type="project" value="UniProtKB-ARBA"/>
</dbReference>
<reference evidence="6" key="1">
    <citation type="journal article" date="2015" name="Insect Biochem. Mol. Biol.">
        <title>An insight into the sialome of the horse fly, Tabanus bromius.</title>
        <authorList>
            <person name="Ribeiro J.M."/>
            <person name="Kazimirova M."/>
            <person name="Takac P."/>
            <person name="Andersen J.F."/>
            <person name="Francischetti I.M."/>
        </authorList>
    </citation>
    <scope>NUCLEOTIDE SEQUENCE</scope>
</reference>
<dbReference type="GO" id="GO:0006915">
    <property type="term" value="P:apoptotic process"/>
    <property type="evidence" value="ECO:0007669"/>
    <property type="project" value="UniProtKB-KW"/>
</dbReference>
<dbReference type="Pfam" id="PF00656">
    <property type="entry name" value="Peptidase_C14"/>
    <property type="match status" value="1"/>
</dbReference>
<protein>
    <submittedName>
        <fullName evidence="6">Putative caspase-8-like protein</fullName>
    </submittedName>
</protein>
<feature type="non-terminal residue" evidence="6">
    <location>
        <position position="1"/>
    </location>
</feature>
<feature type="domain" description="Caspase family p20" evidence="5">
    <location>
        <begin position="264"/>
        <end position="397"/>
    </location>
</feature>
<dbReference type="InterPro" id="IPR033139">
    <property type="entry name" value="Caspase_cys_AS"/>
</dbReference>
<name>A0A0K8TMN0_TABBR</name>
<dbReference type="EMBL" id="GDAI01002428">
    <property type="protein sequence ID" value="JAI15175.1"/>
    <property type="molecule type" value="mRNA"/>
</dbReference>
<accession>A0A0K8TMN0</accession>
<dbReference type="AlphaFoldDB" id="A0A0K8TMN0"/>
<comment type="similarity">
    <text evidence="1 3">Belongs to the peptidase C14A family.</text>
</comment>
<dbReference type="GO" id="GO:0006508">
    <property type="term" value="P:proteolysis"/>
    <property type="evidence" value="ECO:0007669"/>
    <property type="project" value="InterPro"/>
</dbReference>
<dbReference type="PRINTS" id="PR00376">
    <property type="entry name" value="IL1BCENZYME"/>
</dbReference>
<proteinExistence type="evidence at transcript level"/>
<dbReference type="PROSITE" id="PS01122">
    <property type="entry name" value="CASPASE_CYS"/>
    <property type="match status" value="1"/>
</dbReference>
<evidence type="ECO:0000256" key="2">
    <source>
        <dbReference type="ARBA" id="ARBA00022703"/>
    </source>
</evidence>
<dbReference type="PROSITE" id="PS50208">
    <property type="entry name" value="CASPASE_P20"/>
    <property type="match status" value="1"/>
</dbReference>
<dbReference type="InterPro" id="IPR015917">
    <property type="entry name" value="Pept_C14A"/>
</dbReference>